<dbReference type="SUPFAM" id="SSF143990">
    <property type="entry name" value="YbiA-like"/>
    <property type="match status" value="1"/>
</dbReference>
<dbReference type="NCBIfam" id="TIGR02464">
    <property type="entry name" value="ribofla_fusion"/>
    <property type="match status" value="1"/>
</dbReference>
<dbReference type="Proteomes" id="UP000028782">
    <property type="component" value="Chromosome"/>
</dbReference>
<comment type="catalytic activity">
    <reaction evidence="2">
        <text>2,5-diamino-6-hydroxy-4-(5-phosphoribosylamino)-pyrimidine + H2O = 2,5,6-triamino-4-hydroxypyrimidine + D-ribose 5-phosphate</text>
        <dbReference type="Rhea" id="RHEA:23436"/>
        <dbReference type="ChEBI" id="CHEBI:15377"/>
        <dbReference type="ChEBI" id="CHEBI:58614"/>
        <dbReference type="ChEBI" id="CHEBI:78346"/>
        <dbReference type="ChEBI" id="CHEBI:137796"/>
    </reaction>
</comment>
<dbReference type="Pfam" id="PF08719">
    <property type="entry name" value="NADAR"/>
    <property type="match status" value="1"/>
</dbReference>
<dbReference type="KEGG" id="ctes:O987_10925"/>
<proteinExistence type="predicted"/>
<comment type="catalytic activity">
    <reaction evidence="1">
        <text>5-amino-6-(5-phospho-D-ribosylamino)uracil + H2O = 5,6-diaminouracil + D-ribose 5-phosphate</text>
        <dbReference type="Rhea" id="RHEA:55020"/>
        <dbReference type="ChEBI" id="CHEBI:15377"/>
        <dbReference type="ChEBI" id="CHEBI:46252"/>
        <dbReference type="ChEBI" id="CHEBI:58453"/>
        <dbReference type="ChEBI" id="CHEBI:78346"/>
    </reaction>
</comment>
<dbReference type="HOGENOM" id="CLU_084247_1_0_4"/>
<gene>
    <name evidence="4" type="ORF">O987_10925</name>
</gene>
<evidence type="ECO:0000259" key="3">
    <source>
        <dbReference type="Pfam" id="PF08719"/>
    </source>
</evidence>
<evidence type="ECO:0000256" key="1">
    <source>
        <dbReference type="ARBA" id="ARBA00000022"/>
    </source>
</evidence>
<name>A0A076PNN6_COMTE</name>
<dbReference type="AlphaFoldDB" id="A0A076PNN6"/>
<feature type="domain" description="NADAR" evidence="3">
    <location>
        <begin position="28"/>
        <end position="186"/>
    </location>
</feature>
<reference evidence="4 5" key="1">
    <citation type="journal article" date="2014" name="Genome Announc.">
        <title>Complete Genome Sequence of Polychlorinated Biphenyl Degrader Comamonas testosteroni TK102 (NBRC 109938).</title>
        <authorList>
            <person name="Fukuda K."/>
            <person name="Hosoyama A."/>
            <person name="Tsuchikane K."/>
            <person name="Ohji S."/>
            <person name="Yamazoe A."/>
            <person name="Fujita N."/>
            <person name="Shintani M."/>
            <person name="Kimbara K."/>
        </authorList>
    </citation>
    <scope>NUCLEOTIDE SEQUENCE [LARGE SCALE GENOMIC DNA]</scope>
    <source>
        <strain evidence="4">TK102</strain>
    </source>
</reference>
<protein>
    <recommendedName>
        <fullName evidence="3">NADAR domain-containing protein</fullName>
    </recommendedName>
</protein>
<evidence type="ECO:0000256" key="2">
    <source>
        <dbReference type="ARBA" id="ARBA00000751"/>
    </source>
</evidence>
<dbReference type="Gene3D" id="1.10.357.40">
    <property type="entry name" value="YbiA-like"/>
    <property type="match status" value="1"/>
</dbReference>
<dbReference type="EMBL" id="CP006704">
    <property type="protein sequence ID" value="AIJ46306.1"/>
    <property type="molecule type" value="Genomic_DNA"/>
</dbReference>
<dbReference type="InterPro" id="IPR012816">
    <property type="entry name" value="NADAR"/>
</dbReference>
<dbReference type="CDD" id="cd15457">
    <property type="entry name" value="NADAR"/>
    <property type="match status" value="1"/>
</dbReference>
<dbReference type="InterPro" id="IPR037238">
    <property type="entry name" value="YbiA-like_sf"/>
</dbReference>
<evidence type="ECO:0000313" key="5">
    <source>
        <dbReference type="Proteomes" id="UP000028782"/>
    </source>
</evidence>
<organism evidence="4 5">
    <name type="scientific">Comamonas testosteroni TK102</name>
    <dbReference type="NCBI Taxonomy" id="1392005"/>
    <lineage>
        <taxon>Bacteria</taxon>
        <taxon>Pseudomonadati</taxon>
        <taxon>Pseudomonadota</taxon>
        <taxon>Betaproteobacteria</taxon>
        <taxon>Burkholderiales</taxon>
        <taxon>Comamonadaceae</taxon>
        <taxon>Comamonas</taxon>
    </lineage>
</organism>
<evidence type="ECO:0000313" key="4">
    <source>
        <dbReference type="EMBL" id="AIJ46306.1"/>
    </source>
</evidence>
<sequence>MNRDYEIRSVADLVAQLDQGYRPKYLCFWGHQAERNGSVGKGCLSQWFSAPFTVEGDRFATAEHFMMAGKARLFGDEEARAQVLAAPSPASAKQIGRSVRNFDEARWKAECFDIVVSANVAKFTQNPAMGEFLLRTGERVLVEASPRDRIWGIGLGATHPDAEQPRKWHGQNLLGFALMAARTQLRAEQ</sequence>
<dbReference type="RefSeq" id="WP_003056442.1">
    <property type="nucleotide sequence ID" value="NZ_CP006704.1"/>
</dbReference>
<accession>A0A076PNN6</accession>